<feature type="region of interest" description="Disordered" evidence="1">
    <location>
        <begin position="36"/>
        <end position="219"/>
    </location>
</feature>
<feature type="compositionally biased region" description="Basic and acidic residues" evidence="1">
    <location>
        <begin position="144"/>
        <end position="153"/>
    </location>
</feature>
<reference evidence="2 3" key="1">
    <citation type="submission" date="2019-10" db="EMBL/GenBank/DDBJ databases">
        <title>Nocardia macrotermitis sp. nov. and Nocardia aurantia sp. nov., isolated from the gut of fungus growing-termite Macrotermes natalensis.</title>
        <authorList>
            <person name="Benndorf R."/>
            <person name="Schwitalla J."/>
            <person name="Martin K."/>
            <person name="De Beer W."/>
            <person name="Kaster A.-K."/>
            <person name="Vollmers J."/>
            <person name="Poulsen M."/>
            <person name="Beemelmanns C."/>
        </authorList>
    </citation>
    <scope>NUCLEOTIDE SEQUENCE [LARGE SCALE GENOMIC DNA]</scope>
    <source>
        <strain evidence="2 3">RB56</strain>
    </source>
</reference>
<gene>
    <name evidence="2" type="ORF">NRB56_06310</name>
</gene>
<feature type="compositionally biased region" description="Low complexity" evidence="1">
    <location>
        <begin position="51"/>
        <end position="67"/>
    </location>
</feature>
<protein>
    <submittedName>
        <fullName evidence="2">Uncharacterized protein</fullName>
    </submittedName>
</protein>
<dbReference type="Proteomes" id="UP000431401">
    <property type="component" value="Unassembled WGS sequence"/>
</dbReference>
<comment type="caution">
    <text evidence="2">The sequence shown here is derived from an EMBL/GenBank/DDBJ whole genome shotgun (WGS) entry which is preliminary data.</text>
</comment>
<proteinExistence type="predicted"/>
<evidence type="ECO:0000313" key="2">
    <source>
        <dbReference type="EMBL" id="MQY25077.1"/>
    </source>
</evidence>
<feature type="compositionally biased region" description="Low complexity" evidence="1">
    <location>
        <begin position="188"/>
        <end position="198"/>
    </location>
</feature>
<evidence type="ECO:0000256" key="1">
    <source>
        <dbReference type="SAM" id="MobiDB-lite"/>
    </source>
</evidence>
<sequence length="219" mass="23819">MDYAAEIERHAAEHAHRMSLLRDELDEIKHRTVANDRAAAQRAETARRGALDASAAASHPADPNSPAQSDSRVAPRPRPGPDRESRTPQPEPDSLPLTVPAAEAPVDQEAYRSAAVEQLAQGSRSALELSTNENRPVGEPSSVSERHSARDPHANPLVAADRSRPAPHPSTAAADAEIEQARRRAELRAAVARSAATRRANEVVEPSDPEEPYYRPRWT</sequence>
<accession>A0A7K0DHE5</accession>
<organism evidence="2 3">
    <name type="scientific">Nocardia aurantia</name>
    <dbReference type="NCBI Taxonomy" id="2585199"/>
    <lineage>
        <taxon>Bacteria</taxon>
        <taxon>Bacillati</taxon>
        <taxon>Actinomycetota</taxon>
        <taxon>Actinomycetes</taxon>
        <taxon>Mycobacteriales</taxon>
        <taxon>Nocardiaceae</taxon>
        <taxon>Nocardia</taxon>
    </lineage>
</organism>
<name>A0A7K0DHE5_9NOCA</name>
<dbReference type="AlphaFoldDB" id="A0A7K0DHE5"/>
<dbReference type="EMBL" id="WEGI01000001">
    <property type="protein sequence ID" value="MQY25077.1"/>
    <property type="molecule type" value="Genomic_DNA"/>
</dbReference>
<feature type="compositionally biased region" description="Polar residues" evidence="1">
    <location>
        <begin position="120"/>
        <end position="134"/>
    </location>
</feature>
<keyword evidence="3" id="KW-1185">Reference proteome</keyword>
<evidence type="ECO:0000313" key="3">
    <source>
        <dbReference type="Proteomes" id="UP000431401"/>
    </source>
</evidence>